<dbReference type="RefSeq" id="WP_249707617.1">
    <property type="nucleotide sequence ID" value="NZ_JAMFMB010000005.1"/>
</dbReference>
<evidence type="ECO:0000313" key="2">
    <source>
        <dbReference type="Proteomes" id="UP001203880"/>
    </source>
</evidence>
<proteinExistence type="predicted"/>
<reference evidence="1" key="1">
    <citation type="submission" date="2022-05" db="EMBL/GenBank/DDBJ databases">
        <authorList>
            <person name="Park J.-S."/>
        </authorList>
    </citation>
    <scope>NUCLEOTIDE SEQUENCE</scope>
    <source>
        <strain evidence="1">2012CJ41-6</strain>
    </source>
</reference>
<evidence type="ECO:0000313" key="1">
    <source>
        <dbReference type="EMBL" id="MCL6283034.1"/>
    </source>
</evidence>
<keyword evidence="2" id="KW-1185">Reference proteome</keyword>
<dbReference type="PROSITE" id="PS51257">
    <property type="entry name" value="PROKAR_LIPOPROTEIN"/>
    <property type="match status" value="1"/>
</dbReference>
<organism evidence="1 2">
    <name type="scientific">Ruegeria spongiae</name>
    <dbReference type="NCBI Taxonomy" id="2942209"/>
    <lineage>
        <taxon>Bacteria</taxon>
        <taxon>Pseudomonadati</taxon>
        <taxon>Pseudomonadota</taxon>
        <taxon>Alphaproteobacteria</taxon>
        <taxon>Rhodobacterales</taxon>
        <taxon>Roseobacteraceae</taxon>
        <taxon>Ruegeria</taxon>
    </lineage>
</organism>
<accession>A0ABT0PZK9</accession>
<dbReference type="Proteomes" id="UP001203880">
    <property type="component" value="Unassembled WGS sequence"/>
</dbReference>
<evidence type="ECO:0008006" key="3">
    <source>
        <dbReference type="Google" id="ProtNLM"/>
    </source>
</evidence>
<protein>
    <recommendedName>
        <fullName evidence="3">Lipoprotein</fullName>
    </recommendedName>
</protein>
<dbReference type="EMBL" id="JAMFMB010000005">
    <property type="protein sequence ID" value="MCL6283034.1"/>
    <property type="molecule type" value="Genomic_DNA"/>
</dbReference>
<name>A0ABT0PZK9_9RHOB</name>
<sequence>MNSMRAVVLIGLGAGMAACSTPDIPSRHTGIDELPLIETLALPEPTAVEAVVISTPEAVESRQVIEHPVADEQEQTRLPIASPVSVHAVQVRVPRSLKVSERNRYMPFGDIVWREDPIGDRHAQVQKIMQDALMRGVTPLDGPGKVDVEVELVRFHAITEKARYTTGGVHAITFDLTLRDPETGAMVVPKRRIRADLEAYGGQQAINAEALGQTQKVRISEHLTKVIRQELTSPEGYQNAKLGVFQLLNNL</sequence>
<dbReference type="Pfam" id="PF20569">
    <property type="entry name" value="DUF6778"/>
    <property type="match status" value="1"/>
</dbReference>
<comment type="caution">
    <text evidence="1">The sequence shown here is derived from an EMBL/GenBank/DDBJ whole genome shotgun (WGS) entry which is preliminary data.</text>
</comment>
<gene>
    <name evidence="1" type="ORF">M3P21_05755</name>
</gene>
<dbReference type="InterPro" id="IPR046705">
    <property type="entry name" value="DUF6778"/>
</dbReference>